<sequence length="1050" mass="111171">MGHSVTDARFAHAEGYTTVAFGRSGDFVCTGGSDSLVRVFYASKAERDQEAITLEQHSDNVLSLFASRTKLVSGDEEGMVYSFDLGAPASPGAGQLSAEPSGTVLRSTLPARDVSISGNERQVAIATDDEKITVVSLLDMALLHTLAGHRGSVNSVSYSPDSAYLASVGCNGTVRVWDMREDDPSCVSVTHKMAYVCEPGSSMEQSKSRWSPDGRHIAVPCGDHAIKLVERGSWEVAAELGGKHTKMITHVSWSANSKYIASVGLDSQAVVWDVGARKAIQSHTAANALCQVDWNPRGNILAFTDCLGALYIWDDVVPIEQGHAPPYERAAVAATAAAAAAAGASGVAQTAGAAGGGLVGDLFDDSAAVDGGAGNGMDVDDDDGDSVEDAGDALDDFVVDDDGAGYSERQAPHQWMATGGPQSHAFQPGSTPWIGNRRYLAFNMVGSVVSIAQDAAHNSIEVEFYDKSLYRDIHFSDSFKFAMAALSDTGCLFATTTKELANDHSLRGAGDASDVSVVSYRGFASWSTNADWMYKLPPKEHPRCIAASSHGAAVVTSQGMLRLLTGGGVQRHVESLPNRVVTCAARGDLLLLVLEALGTVKSTSGSRLIEYEYILMTMDGQARVASGACPLSPSGEIVWAGFSEEGHPATCDSKGMLRVLHRYWAGRDACWVPALDTRRLSRERGKREAFWPVALSAKQFIVVTCRDRARYPPFPRPILDELDVDIPLLNTDTHAGQQEAKYLTTRLFCEQEHGEVARTGGEHSGDTAAQARDDLEQDKLLLRLVQLACKADKAQRAIDLALMIKLDQSFDAAIKIAIHQKQTALAERLMRIRDSRAAASGGDGDGDGGDIDDHGNSENELHSVVAPDVRHRRRRPPAVTYGQKPSGGDGSDDHAANDTGGDSDASSGDGRPPLPPPQHARVGGMAGAAAEGGEARELVARPAQPPATSRPFNPFGVAAPNTSMEIRRSDSFFSAADLHSNTLSRESSAAASPAAAGKRQPAEHDAGAHGRKHAKVAGRDRVQAKMSAFAFKSNTSAADALEGAAGDDSA</sequence>
<evidence type="ECO:0000256" key="4">
    <source>
        <dbReference type="ARBA" id="ARBA00023242"/>
    </source>
</evidence>
<dbReference type="GO" id="GO:0043596">
    <property type="term" value="C:nuclear replication fork"/>
    <property type="evidence" value="ECO:0007669"/>
    <property type="project" value="TreeGrafter"/>
</dbReference>
<feature type="compositionally biased region" description="Basic and acidic residues" evidence="6">
    <location>
        <begin position="851"/>
        <end position="861"/>
    </location>
</feature>
<evidence type="ECO:0000313" key="10">
    <source>
        <dbReference type="EMBL" id="KAJ1729167.1"/>
    </source>
</evidence>
<dbReference type="Pfam" id="PF24817">
    <property type="entry name" value="WD40_WDHD1_1st"/>
    <property type="match status" value="1"/>
</dbReference>
<evidence type="ECO:0000259" key="7">
    <source>
        <dbReference type="Pfam" id="PF12341"/>
    </source>
</evidence>
<dbReference type="InterPro" id="IPR019775">
    <property type="entry name" value="WD40_repeat_CS"/>
</dbReference>
<dbReference type="Pfam" id="PF12341">
    <property type="entry name" value="Mcl1_mid"/>
    <property type="match status" value="1"/>
</dbReference>
<feature type="compositionally biased region" description="Low complexity" evidence="6">
    <location>
        <begin position="987"/>
        <end position="996"/>
    </location>
</feature>
<dbReference type="PROSITE" id="PS00678">
    <property type="entry name" value="WD_REPEATS_1"/>
    <property type="match status" value="2"/>
</dbReference>
<dbReference type="InterPro" id="IPR036322">
    <property type="entry name" value="WD40_repeat_dom_sf"/>
</dbReference>
<name>A0A9W7YC54_9FUNG</name>
<dbReference type="GO" id="GO:0006261">
    <property type="term" value="P:DNA-templated DNA replication"/>
    <property type="evidence" value="ECO:0007669"/>
    <property type="project" value="TreeGrafter"/>
</dbReference>
<dbReference type="InterPro" id="IPR015943">
    <property type="entry name" value="WD40/YVTN_repeat-like_dom_sf"/>
</dbReference>
<dbReference type="PROSITE" id="PS50082">
    <property type="entry name" value="WD_REPEATS_2"/>
    <property type="match status" value="2"/>
</dbReference>
<keyword evidence="2 5" id="KW-0853">WD repeat</keyword>
<evidence type="ECO:0000256" key="3">
    <source>
        <dbReference type="ARBA" id="ARBA00022737"/>
    </source>
</evidence>
<evidence type="ECO:0000256" key="1">
    <source>
        <dbReference type="ARBA" id="ARBA00004123"/>
    </source>
</evidence>
<keyword evidence="11" id="KW-1185">Reference proteome</keyword>
<protein>
    <submittedName>
        <fullName evidence="10">DNA polymerase alpha accessory factor Mcl1</fullName>
    </submittedName>
</protein>
<dbReference type="PANTHER" id="PTHR19932">
    <property type="entry name" value="WD REPEAT AND HMG-BOX DNA BINDING PROTEIN"/>
    <property type="match status" value="1"/>
</dbReference>
<comment type="subcellular location">
    <subcellularLocation>
        <location evidence="1">Nucleus</location>
    </subcellularLocation>
</comment>
<feature type="domain" description="WDHD1/CFT4 second beta-propeller" evidence="7">
    <location>
        <begin position="425"/>
        <end position="728"/>
    </location>
</feature>
<evidence type="ECO:0000256" key="2">
    <source>
        <dbReference type="ARBA" id="ARBA00022574"/>
    </source>
</evidence>
<dbReference type="Pfam" id="PF20946">
    <property type="entry name" value="Ctf4_C"/>
    <property type="match status" value="1"/>
</dbReference>
<dbReference type="GO" id="GO:0006281">
    <property type="term" value="P:DNA repair"/>
    <property type="evidence" value="ECO:0007669"/>
    <property type="project" value="TreeGrafter"/>
</dbReference>
<proteinExistence type="predicted"/>
<dbReference type="InterPro" id="IPR022100">
    <property type="entry name" value="WDHD1/CFT4_beta-prop_2nd"/>
</dbReference>
<keyword evidence="3" id="KW-0677">Repeat</keyword>
<dbReference type="SUPFAM" id="SSF50978">
    <property type="entry name" value="WD40 repeat-like"/>
    <property type="match status" value="1"/>
</dbReference>
<evidence type="ECO:0000256" key="6">
    <source>
        <dbReference type="SAM" id="MobiDB-lite"/>
    </source>
</evidence>
<feature type="compositionally biased region" description="Low complexity" evidence="6">
    <location>
        <begin position="920"/>
        <end position="932"/>
    </location>
</feature>
<organism evidence="10 11">
    <name type="scientific">Coemansia biformis</name>
    <dbReference type="NCBI Taxonomy" id="1286918"/>
    <lineage>
        <taxon>Eukaryota</taxon>
        <taxon>Fungi</taxon>
        <taxon>Fungi incertae sedis</taxon>
        <taxon>Zoopagomycota</taxon>
        <taxon>Kickxellomycotina</taxon>
        <taxon>Kickxellomycetes</taxon>
        <taxon>Kickxellales</taxon>
        <taxon>Kickxellaceae</taxon>
        <taxon>Coemansia</taxon>
    </lineage>
</organism>
<dbReference type="GO" id="GO:0003682">
    <property type="term" value="F:chromatin binding"/>
    <property type="evidence" value="ECO:0007669"/>
    <property type="project" value="TreeGrafter"/>
</dbReference>
<dbReference type="Proteomes" id="UP001143981">
    <property type="component" value="Unassembled WGS sequence"/>
</dbReference>
<accession>A0A9W7YC54</accession>
<dbReference type="SMART" id="SM00320">
    <property type="entry name" value="WD40"/>
    <property type="match status" value="7"/>
</dbReference>
<feature type="compositionally biased region" description="Low complexity" evidence="6">
    <location>
        <begin position="897"/>
        <end position="910"/>
    </location>
</feature>
<feature type="domain" description="WDHD1/CFT4 helical bundle" evidence="8">
    <location>
        <begin position="736"/>
        <end position="838"/>
    </location>
</feature>
<dbReference type="InterPro" id="IPR057646">
    <property type="entry name" value="WD40_WDHD1_1st"/>
</dbReference>
<feature type="region of interest" description="Disordered" evidence="6">
    <location>
        <begin position="836"/>
        <end position="959"/>
    </location>
</feature>
<dbReference type="EMBL" id="JANBOI010000663">
    <property type="protein sequence ID" value="KAJ1729167.1"/>
    <property type="molecule type" value="Genomic_DNA"/>
</dbReference>
<gene>
    <name evidence="10" type="primary">mcl1</name>
    <name evidence="10" type="ORF">LPJ61_003657</name>
</gene>
<feature type="region of interest" description="Disordered" evidence="6">
    <location>
        <begin position="984"/>
        <end position="1019"/>
    </location>
</feature>
<dbReference type="InterPro" id="IPR048591">
    <property type="entry name" value="WDHD1/CFT4_hel"/>
</dbReference>
<dbReference type="PROSITE" id="PS50294">
    <property type="entry name" value="WD_REPEATS_REGION"/>
    <property type="match status" value="2"/>
</dbReference>
<evidence type="ECO:0000259" key="8">
    <source>
        <dbReference type="Pfam" id="PF20946"/>
    </source>
</evidence>
<evidence type="ECO:0000256" key="5">
    <source>
        <dbReference type="PROSITE-ProRule" id="PRU00221"/>
    </source>
</evidence>
<feature type="repeat" description="WD" evidence="5">
    <location>
        <begin position="146"/>
        <end position="187"/>
    </location>
</feature>
<feature type="domain" description="WDHD1 first WD40" evidence="9">
    <location>
        <begin position="9"/>
        <end position="310"/>
    </location>
</feature>
<dbReference type="OrthoDB" id="427368at2759"/>
<dbReference type="AlphaFoldDB" id="A0A9W7YC54"/>
<dbReference type="Gene3D" id="2.130.10.10">
    <property type="entry name" value="YVTN repeat-like/Quinoprotein amine dehydrogenase"/>
    <property type="match status" value="3"/>
</dbReference>
<reference evidence="10" key="1">
    <citation type="submission" date="2022-07" db="EMBL/GenBank/DDBJ databases">
        <title>Phylogenomic reconstructions and comparative analyses of Kickxellomycotina fungi.</title>
        <authorList>
            <person name="Reynolds N.K."/>
            <person name="Stajich J.E."/>
            <person name="Barry K."/>
            <person name="Grigoriev I.V."/>
            <person name="Crous P."/>
            <person name="Smith M.E."/>
        </authorList>
    </citation>
    <scope>NUCLEOTIDE SEQUENCE</scope>
    <source>
        <strain evidence="10">BCRC 34381</strain>
    </source>
</reference>
<comment type="caution">
    <text evidence="10">The sequence shown here is derived from an EMBL/GenBank/DDBJ whole genome shotgun (WGS) entry which is preliminary data.</text>
</comment>
<dbReference type="PANTHER" id="PTHR19932:SF10">
    <property type="entry name" value="WD REPEAT AND HMG-BOX DNA-BINDING PROTEIN 1"/>
    <property type="match status" value="1"/>
</dbReference>
<dbReference type="GO" id="GO:0000278">
    <property type="term" value="P:mitotic cell cycle"/>
    <property type="evidence" value="ECO:0007669"/>
    <property type="project" value="TreeGrafter"/>
</dbReference>
<evidence type="ECO:0000259" key="9">
    <source>
        <dbReference type="Pfam" id="PF24817"/>
    </source>
</evidence>
<evidence type="ECO:0000313" key="11">
    <source>
        <dbReference type="Proteomes" id="UP001143981"/>
    </source>
</evidence>
<feature type="repeat" description="WD" evidence="5">
    <location>
        <begin position="241"/>
        <end position="282"/>
    </location>
</feature>
<dbReference type="InterPro" id="IPR001680">
    <property type="entry name" value="WD40_rpt"/>
</dbReference>
<keyword evidence="4" id="KW-0539">Nucleus</keyword>